<sequence length="51" mass="5663">MSYNDSGYRTTIGWSLLSSGIVTLILKVLPFDSLWWGLLLIAAGIAVMVYR</sequence>
<organism evidence="2 3">
    <name type="scientific">Halalkalicoccus paucihalophilus</name>
    <dbReference type="NCBI Taxonomy" id="1008153"/>
    <lineage>
        <taxon>Archaea</taxon>
        <taxon>Methanobacteriati</taxon>
        <taxon>Methanobacteriota</taxon>
        <taxon>Stenosarchaea group</taxon>
        <taxon>Halobacteria</taxon>
        <taxon>Halobacteriales</taxon>
        <taxon>Halococcaceae</taxon>
        <taxon>Halalkalicoccus</taxon>
    </lineage>
</organism>
<reference evidence="2 3" key="1">
    <citation type="submission" date="2016-02" db="EMBL/GenBank/DDBJ databases">
        <title>Genome sequence of Halalkalicoccus paucihalophilus DSM 24557.</title>
        <authorList>
            <person name="Poehlein A."/>
            <person name="Daniel R."/>
        </authorList>
    </citation>
    <scope>NUCLEOTIDE SEQUENCE [LARGE SCALE GENOMIC DNA]</scope>
    <source>
        <strain evidence="2 3">DSM 24557</strain>
    </source>
</reference>
<dbReference type="PATRIC" id="fig|1008153.3.peg.2803"/>
<comment type="caution">
    <text evidence="2">The sequence shown here is derived from an EMBL/GenBank/DDBJ whole genome shotgun (WGS) entry which is preliminary data.</text>
</comment>
<keyword evidence="1" id="KW-1133">Transmembrane helix</keyword>
<feature type="transmembrane region" description="Helical" evidence="1">
    <location>
        <begin position="12"/>
        <end position="28"/>
    </location>
</feature>
<evidence type="ECO:0000313" key="2">
    <source>
        <dbReference type="EMBL" id="KYH25161.1"/>
    </source>
</evidence>
<proteinExistence type="predicted"/>
<keyword evidence="1" id="KW-0812">Transmembrane</keyword>
<dbReference type="RefSeq" id="WP_169802658.1">
    <property type="nucleotide sequence ID" value="NZ_LTAZ01000007.1"/>
</dbReference>
<feature type="transmembrane region" description="Helical" evidence="1">
    <location>
        <begin position="34"/>
        <end position="50"/>
    </location>
</feature>
<protein>
    <submittedName>
        <fullName evidence="2">Uncharacterized protein</fullName>
    </submittedName>
</protein>
<dbReference type="Proteomes" id="UP000075321">
    <property type="component" value="Unassembled WGS sequence"/>
</dbReference>
<dbReference type="EMBL" id="LTAZ01000007">
    <property type="protein sequence ID" value="KYH25161.1"/>
    <property type="molecule type" value="Genomic_DNA"/>
</dbReference>
<gene>
    <name evidence="2" type="ORF">HAPAU_27450</name>
</gene>
<evidence type="ECO:0000256" key="1">
    <source>
        <dbReference type="SAM" id="Phobius"/>
    </source>
</evidence>
<keyword evidence="1" id="KW-0472">Membrane</keyword>
<evidence type="ECO:0000313" key="3">
    <source>
        <dbReference type="Proteomes" id="UP000075321"/>
    </source>
</evidence>
<keyword evidence="3" id="KW-1185">Reference proteome</keyword>
<dbReference type="OrthoDB" id="176983at2157"/>
<accession>A0A151ABU7</accession>
<name>A0A151ABU7_9EURY</name>
<dbReference type="AlphaFoldDB" id="A0A151ABU7"/>